<evidence type="ECO:0000313" key="3">
    <source>
        <dbReference type="Proteomes" id="UP000051035"/>
    </source>
</evidence>
<dbReference type="EMBL" id="LJVA01000012">
    <property type="protein sequence ID" value="KPL10773.1"/>
    <property type="molecule type" value="Genomic_DNA"/>
</dbReference>
<proteinExistence type="predicted"/>
<dbReference type="AlphaFoldDB" id="A0A0S8JPR8"/>
<dbReference type="Pfam" id="PF05580">
    <property type="entry name" value="Peptidase_S55"/>
    <property type="match status" value="1"/>
</dbReference>
<evidence type="ECO:0000313" key="2">
    <source>
        <dbReference type="EMBL" id="KPL10773.1"/>
    </source>
</evidence>
<name>A0A0S8JPR8_UNCT6</name>
<sequence length="115" mass="12065">MSSSLAKSVSLALLLSIALPVAVVPALELDTERFMPLEEVQPGMTGVGRSVFQGTTIEEFDAEIISILKNAFPKHDLILARLSGGPIEEAGVIAGMSGSPVYIDGRMIGAVGYSF</sequence>
<comment type="caution">
    <text evidence="2">The sequence shown here is derived from an EMBL/GenBank/DDBJ whole genome shotgun (WGS) entry which is preliminary data.</text>
</comment>
<feature type="non-terminal residue" evidence="2">
    <location>
        <position position="115"/>
    </location>
</feature>
<dbReference type="PROSITE" id="PS51494">
    <property type="entry name" value="SPOIVB"/>
    <property type="match status" value="1"/>
</dbReference>
<dbReference type="Proteomes" id="UP000051035">
    <property type="component" value="Unassembled WGS sequence"/>
</dbReference>
<protein>
    <recommendedName>
        <fullName evidence="1">Peptidase S55 domain-containing protein</fullName>
    </recommendedName>
</protein>
<accession>A0A0S8JPR8</accession>
<dbReference type="InterPro" id="IPR008763">
    <property type="entry name" value="Peptidase_S55"/>
</dbReference>
<organism evidence="2 3">
    <name type="scientific">candidate division TA06 bacterium SM1_40</name>
    <dbReference type="NCBI Taxonomy" id="1703773"/>
    <lineage>
        <taxon>Bacteria</taxon>
        <taxon>Bacteria division TA06</taxon>
    </lineage>
</organism>
<feature type="domain" description="Peptidase S55" evidence="1">
    <location>
        <begin position="1"/>
        <end position="115"/>
    </location>
</feature>
<reference evidence="2 3" key="1">
    <citation type="journal article" date="2015" name="Microbiome">
        <title>Genomic resolution of linkages in carbon, nitrogen, and sulfur cycling among widespread estuary sediment bacteria.</title>
        <authorList>
            <person name="Baker B.J."/>
            <person name="Lazar C.S."/>
            <person name="Teske A.P."/>
            <person name="Dick G.J."/>
        </authorList>
    </citation>
    <scope>NUCLEOTIDE SEQUENCE [LARGE SCALE GENOMIC DNA]</scope>
    <source>
        <strain evidence="2">SM1_40</strain>
    </source>
</reference>
<evidence type="ECO:0000259" key="1">
    <source>
        <dbReference type="PROSITE" id="PS51494"/>
    </source>
</evidence>
<gene>
    <name evidence="2" type="ORF">AMJ71_01875</name>
</gene>